<dbReference type="Proteomes" id="UP000828390">
    <property type="component" value="Unassembled WGS sequence"/>
</dbReference>
<proteinExistence type="predicted"/>
<reference evidence="1" key="2">
    <citation type="submission" date="2020-11" db="EMBL/GenBank/DDBJ databases">
        <authorList>
            <person name="McCartney M.A."/>
            <person name="Auch B."/>
            <person name="Kono T."/>
            <person name="Mallez S."/>
            <person name="Becker A."/>
            <person name="Gohl D.M."/>
            <person name="Silverstein K.A.T."/>
            <person name="Koren S."/>
            <person name="Bechman K.B."/>
            <person name="Herman A."/>
            <person name="Abrahante J.E."/>
            <person name="Garbe J."/>
        </authorList>
    </citation>
    <scope>NUCLEOTIDE SEQUENCE</scope>
    <source>
        <strain evidence="1">Duluth1</strain>
        <tissue evidence="1">Whole animal</tissue>
    </source>
</reference>
<organism evidence="1 2">
    <name type="scientific">Dreissena polymorpha</name>
    <name type="common">Zebra mussel</name>
    <name type="synonym">Mytilus polymorpha</name>
    <dbReference type="NCBI Taxonomy" id="45954"/>
    <lineage>
        <taxon>Eukaryota</taxon>
        <taxon>Metazoa</taxon>
        <taxon>Spiralia</taxon>
        <taxon>Lophotrochozoa</taxon>
        <taxon>Mollusca</taxon>
        <taxon>Bivalvia</taxon>
        <taxon>Autobranchia</taxon>
        <taxon>Heteroconchia</taxon>
        <taxon>Euheterodonta</taxon>
        <taxon>Imparidentia</taxon>
        <taxon>Neoheterodontei</taxon>
        <taxon>Myida</taxon>
        <taxon>Dreissenoidea</taxon>
        <taxon>Dreissenidae</taxon>
        <taxon>Dreissena</taxon>
    </lineage>
</organism>
<gene>
    <name evidence="1" type="ORF">DPMN_170546</name>
</gene>
<comment type="caution">
    <text evidence="1">The sequence shown here is derived from an EMBL/GenBank/DDBJ whole genome shotgun (WGS) entry which is preliminary data.</text>
</comment>
<accession>A0A9D4IBM5</accession>
<reference evidence="1" key="1">
    <citation type="journal article" date="2019" name="bioRxiv">
        <title>The Genome of the Zebra Mussel, Dreissena polymorpha: A Resource for Invasive Species Research.</title>
        <authorList>
            <person name="McCartney M.A."/>
            <person name="Auch B."/>
            <person name="Kono T."/>
            <person name="Mallez S."/>
            <person name="Zhang Y."/>
            <person name="Obille A."/>
            <person name="Becker A."/>
            <person name="Abrahante J.E."/>
            <person name="Garbe J."/>
            <person name="Badalamenti J.P."/>
            <person name="Herman A."/>
            <person name="Mangelson H."/>
            <person name="Liachko I."/>
            <person name="Sullivan S."/>
            <person name="Sone E.D."/>
            <person name="Koren S."/>
            <person name="Silverstein K.A.T."/>
            <person name="Beckman K.B."/>
            <person name="Gohl D.M."/>
        </authorList>
    </citation>
    <scope>NUCLEOTIDE SEQUENCE</scope>
    <source>
        <strain evidence="1">Duluth1</strain>
        <tissue evidence="1">Whole animal</tissue>
    </source>
</reference>
<name>A0A9D4IBM5_DREPO</name>
<sequence length="138" mass="15775">MDLYNRTLKVEYIDPQHYGGKWWLAPGPFHTSLCAVRCLGKSIENSGIDDLWVKSGLYSDVVCNQIINGSHNNRAMEAYETTLQVFTDLWLSAFFESRKRVYDALIADFSNLKCVLQSGSHEEIKKAHQDLNITIGRF</sequence>
<evidence type="ECO:0000313" key="2">
    <source>
        <dbReference type="Proteomes" id="UP000828390"/>
    </source>
</evidence>
<evidence type="ECO:0000313" key="1">
    <source>
        <dbReference type="EMBL" id="KAH3769296.1"/>
    </source>
</evidence>
<dbReference type="EMBL" id="JAIWYP010000009">
    <property type="protein sequence ID" value="KAH3769296.1"/>
    <property type="molecule type" value="Genomic_DNA"/>
</dbReference>
<keyword evidence="2" id="KW-1185">Reference proteome</keyword>
<dbReference type="AlphaFoldDB" id="A0A9D4IBM5"/>
<protein>
    <submittedName>
        <fullName evidence="1">Uncharacterized protein</fullName>
    </submittedName>
</protein>